<evidence type="ECO:0000259" key="4">
    <source>
        <dbReference type="Pfam" id="PF13458"/>
    </source>
</evidence>
<dbReference type="NCBIfam" id="TIGR03863">
    <property type="entry name" value="PQQ_ABC_bind"/>
    <property type="match status" value="1"/>
</dbReference>
<dbReference type="Gene3D" id="3.40.50.2300">
    <property type="match status" value="1"/>
</dbReference>
<dbReference type="PANTHER" id="PTHR30483:SF6">
    <property type="entry name" value="PERIPLASMIC BINDING PROTEIN OF ABC TRANSPORTER FOR NATURAL AMINO ACIDS"/>
    <property type="match status" value="1"/>
</dbReference>
<feature type="chain" id="PRO_5045928368" evidence="3">
    <location>
        <begin position="48"/>
        <end position="415"/>
    </location>
</feature>
<dbReference type="RefSeq" id="WP_096448904.1">
    <property type="nucleotide sequence ID" value="NZ_JBHSOG010000007.1"/>
</dbReference>
<keyword evidence="2 3" id="KW-0732">Signal</keyword>
<gene>
    <name evidence="5" type="ORF">ACFPTN_01630</name>
</gene>
<dbReference type="InterPro" id="IPR028081">
    <property type="entry name" value="Leu-bd"/>
</dbReference>
<feature type="signal peptide" evidence="3">
    <location>
        <begin position="1"/>
        <end position="47"/>
    </location>
</feature>
<dbReference type="Proteomes" id="UP001595974">
    <property type="component" value="Unassembled WGS sequence"/>
</dbReference>
<reference evidence="6" key="1">
    <citation type="journal article" date="2019" name="Int. J. Syst. Evol. Microbiol.">
        <title>The Global Catalogue of Microorganisms (GCM) 10K type strain sequencing project: providing services to taxonomists for standard genome sequencing and annotation.</title>
        <authorList>
            <consortium name="The Broad Institute Genomics Platform"/>
            <consortium name="The Broad Institute Genome Sequencing Center for Infectious Disease"/>
            <person name="Wu L."/>
            <person name="Ma J."/>
        </authorList>
    </citation>
    <scope>NUCLEOTIDE SEQUENCE [LARGE SCALE GENOMIC DNA]</scope>
    <source>
        <strain evidence="6">SHR3</strain>
    </source>
</reference>
<dbReference type="EMBL" id="JBHSOG010000007">
    <property type="protein sequence ID" value="MFC5768065.1"/>
    <property type="molecule type" value="Genomic_DNA"/>
</dbReference>
<dbReference type="InterPro" id="IPR028082">
    <property type="entry name" value="Peripla_BP_I"/>
</dbReference>
<proteinExistence type="inferred from homology"/>
<keyword evidence="6" id="KW-1185">Reference proteome</keyword>
<evidence type="ECO:0000256" key="2">
    <source>
        <dbReference type="ARBA" id="ARBA00022729"/>
    </source>
</evidence>
<feature type="domain" description="Leucine-binding protein" evidence="4">
    <location>
        <begin position="129"/>
        <end position="232"/>
    </location>
</feature>
<organism evidence="5 6">
    <name type="scientific">Thauera sinica</name>
    <dbReference type="NCBI Taxonomy" id="2665146"/>
    <lineage>
        <taxon>Bacteria</taxon>
        <taxon>Pseudomonadati</taxon>
        <taxon>Pseudomonadota</taxon>
        <taxon>Betaproteobacteria</taxon>
        <taxon>Rhodocyclales</taxon>
        <taxon>Zoogloeaceae</taxon>
        <taxon>Thauera</taxon>
    </lineage>
</organism>
<sequence length="415" mass="45282">MPIRHIARRLAAVAGGIRLAAGRRAPALAALACAAAAGLLPGAPAHAAQVKFGFLELGRDARYDEEKTYFRSLSRPLGRPVAGAEVALRESRFVGQAVGAEFALERAQADDAKGLVEQIGKLHAAGVRFFLIDAPGAVVAQVAQAVRGRELLLFNVSAADDALRQEQCQPNLLHTIPNHAMQADAMAQYLVSRKWRTVLLLEGPLPDDKLVAAAFENAARRFGLKIADKRAFLLSNDPRQRDQGNVGLLTAGPDYDAVFVADTDGEFARSVPYRTVRPRPVVGSEGLVAEAWHWAWERHGAPQLNSRLEKQASRRMASPDWAAWIAVKAVVEAVVRTNGGDFRTLAKYIGGDEITIDGFKGNRLGFRPWDGQLRQPVLLATHNAVIERAPIQGFLHQTNNMDTLGFDRRDSRCKF</sequence>
<evidence type="ECO:0000313" key="6">
    <source>
        <dbReference type="Proteomes" id="UP001595974"/>
    </source>
</evidence>
<dbReference type="InterPro" id="IPR022478">
    <property type="entry name" value="ABC_transptr_sub-bd_PQQ"/>
</dbReference>
<dbReference type="SUPFAM" id="SSF53822">
    <property type="entry name" value="Periplasmic binding protein-like I"/>
    <property type="match status" value="1"/>
</dbReference>
<accession>A0ABW1ALN1</accession>
<evidence type="ECO:0000313" key="5">
    <source>
        <dbReference type="EMBL" id="MFC5768065.1"/>
    </source>
</evidence>
<comment type="similarity">
    <text evidence="1">Belongs to the leucine-binding protein family.</text>
</comment>
<name>A0ABW1ALN1_9RHOO</name>
<comment type="caution">
    <text evidence="5">The sequence shown here is derived from an EMBL/GenBank/DDBJ whole genome shotgun (WGS) entry which is preliminary data.</text>
</comment>
<dbReference type="PANTHER" id="PTHR30483">
    <property type="entry name" value="LEUCINE-SPECIFIC-BINDING PROTEIN"/>
    <property type="match status" value="1"/>
</dbReference>
<evidence type="ECO:0000256" key="3">
    <source>
        <dbReference type="SAM" id="SignalP"/>
    </source>
</evidence>
<dbReference type="CDD" id="cd06268">
    <property type="entry name" value="PBP1_ABC_transporter_LIVBP-like"/>
    <property type="match status" value="1"/>
</dbReference>
<dbReference type="Pfam" id="PF13458">
    <property type="entry name" value="Peripla_BP_6"/>
    <property type="match status" value="1"/>
</dbReference>
<dbReference type="InterPro" id="IPR051010">
    <property type="entry name" value="BCAA_transport"/>
</dbReference>
<evidence type="ECO:0000256" key="1">
    <source>
        <dbReference type="ARBA" id="ARBA00010062"/>
    </source>
</evidence>
<protein>
    <submittedName>
        <fullName evidence="5">ABC transporter substrate-binding protein</fullName>
    </submittedName>
</protein>